<dbReference type="GO" id="GO:0016887">
    <property type="term" value="F:ATP hydrolysis activity"/>
    <property type="evidence" value="ECO:0007669"/>
    <property type="project" value="InterPro"/>
</dbReference>
<dbReference type="KEGG" id="tap:GZ22_04415"/>
<dbReference type="InterPro" id="IPR039421">
    <property type="entry name" value="Type_1_exporter"/>
</dbReference>
<dbReference type="InterPro" id="IPR014216">
    <property type="entry name" value="ABC_transptr_CydD"/>
</dbReference>
<dbReference type="InterPro" id="IPR003593">
    <property type="entry name" value="AAA+_ATPase"/>
</dbReference>
<dbReference type="Gene3D" id="3.40.50.300">
    <property type="entry name" value="P-loop containing nucleotide triphosphate hydrolases"/>
    <property type="match status" value="1"/>
</dbReference>
<dbReference type="PROSITE" id="PS50893">
    <property type="entry name" value="ABC_TRANSPORTER_2"/>
    <property type="match status" value="1"/>
</dbReference>
<evidence type="ECO:0000256" key="5">
    <source>
        <dbReference type="ARBA" id="ARBA00022989"/>
    </source>
</evidence>
<dbReference type="Proteomes" id="UP000027980">
    <property type="component" value="Chromosome"/>
</dbReference>
<dbReference type="InterPro" id="IPR027417">
    <property type="entry name" value="P-loop_NTPase"/>
</dbReference>
<feature type="transmembrane region" description="Helical" evidence="7">
    <location>
        <begin position="235"/>
        <end position="260"/>
    </location>
</feature>
<keyword evidence="5 7" id="KW-1133">Transmembrane helix</keyword>
<dbReference type="GO" id="GO:0042883">
    <property type="term" value="P:cysteine transport"/>
    <property type="evidence" value="ECO:0007669"/>
    <property type="project" value="InterPro"/>
</dbReference>
<keyword evidence="6 7" id="KW-0472">Membrane</keyword>
<evidence type="ECO:0000256" key="4">
    <source>
        <dbReference type="ARBA" id="ARBA00022840"/>
    </source>
</evidence>
<dbReference type="PROSITE" id="PS50929">
    <property type="entry name" value="ABC_TM1F"/>
    <property type="match status" value="1"/>
</dbReference>
<dbReference type="Pfam" id="PF00664">
    <property type="entry name" value="ABC_membrane"/>
    <property type="match status" value="1"/>
</dbReference>
<dbReference type="RefSeq" id="WP_038559046.1">
    <property type="nucleotide sequence ID" value="NZ_CP008876.1"/>
</dbReference>
<evidence type="ECO:0000313" key="11">
    <source>
        <dbReference type="Proteomes" id="UP000027980"/>
    </source>
</evidence>
<feature type="domain" description="ABC transmembrane type-1" evidence="9">
    <location>
        <begin position="16"/>
        <end position="298"/>
    </location>
</feature>
<dbReference type="GO" id="GO:0005886">
    <property type="term" value="C:plasma membrane"/>
    <property type="evidence" value="ECO:0007669"/>
    <property type="project" value="UniProtKB-SubCell"/>
</dbReference>
<gene>
    <name evidence="10" type="ORF">GZ22_04415</name>
</gene>
<keyword evidence="3" id="KW-0547">Nucleotide-binding</keyword>
<accession>A0A075LNG4</accession>
<organism evidence="10 11">
    <name type="scientific">Terribacillus saccharophilus</name>
    <dbReference type="NCBI Taxonomy" id="361277"/>
    <lineage>
        <taxon>Bacteria</taxon>
        <taxon>Bacillati</taxon>
        <taxon>Bacillota</taxon>
        <taxon>Bacilli</taxon>
        <taxon>Bacillales</taxon>
        <taxon>Bacillaceae</taxon>
        <taxon>Terribacillus</taxon>
    </lineage>
</organism>
<reference evidence="10 11" key="1">
    <citation type="submission" date="2014-07" db="EMBL/GenBank/DDBJ databases">
        <title>Complete genome sequence of a moderately halophilic bacterium Terribacillus aidingensis MP602, isolated from Cryptomeria fortunei in Tianmu mountain in China.</title>
        <authorList>
            <person name="Wang Y."/>
            <person name="Lu P."/>
            <person name="Zhang L."/>
        </authorList>
    </citation>
    <scope>NUCLEOTIDE SEQUENCE [LARGE SCALE GENOMIC DNA]</scope>
    <source>
        <strain evidence="10 11">MP602</strain>
    </source>
</reference>
<evidence type="ECO:0000259" key="8">
    <source>
        <dbReference type="PROSITE" id="PS50893"/>
    </source>
</evidence>
<dbReference type="OrthoDB" id="9806127at2"/>
<protein>
    <submittedName>
        <fullName evidence="10">ATP-binding/permease CydC</fullName>
    </submittedName>
</protein>
<keyword evidence="2 7" id="KW-0812">Transmembrane</keyword>
<evidence type="ECO:0000256" key="7">
    <source>
        <dbReference type="SAM" id="Phobius"/>
    </source>
</evidence>
<dbReference type="GO" id="GO:0140359">
    <property type="term" value="F:ABC-type transporter activity"/>
    <property type="evidence" value="ECO:0007669"/>
    <property type="project" value="InterPro"/>
</dbReference>
<dbReference type="HOGENOM" id="CLU_000604_84_9_9"/>
<dbReference type="Gene3D" id="1.20.1560.10">
    <property type="entry name" value="ABC transporter type 1, transmembrane domain"/>
    <property type="match status" value="1"/>
</dbReference>
<evidence type="ECO:0000256" key="3">
    <source>
        <dbReference type="ARBA" id="ARBA00022741"/>
    </source>
</evidence>
<dbReference type="SUPFAM" id="SSF90123">
    <property type="entry name" value="ABC transporter transmembrane region"/>
    <property type="match status" value="1"/>
</dbReference>
<dbReference type="PROSITE" id="PS00211">
    <property type="entry name" value="ABC_TRANSPORTER_1"/>
    <property type="match status" value="1"/>
</dbReference>
<keyword evidence="4 10" id="KW-0067">ATP-binding</keyword>
<comment type="subcellular location">
    <subcellularLocation>
        <location evidence="1">Cell membrane</location>
        <topology evidence="1">Multi-pass membrane protein</topology>
    </subcellularLocation>
</comment>
<proteinExistence type="predicted"/>
<feature type="transmembrane region" description="Helical" evidence="7">
    <location>
        <begin position="52"/>
        <end position="69"/>
    </location>
</feature>
<evidence type="ECO:0000256" key="6">
    <source>
        <dbReference type="ARBA" id="ARBA00023136"/>
    </source>
</evidence>
<evidence type="ECO:0000259" key="9">
    <source>
        <dbReference type="PROSITE" id="PS50929"/>
    </source>
</evidence>
<feature type="domain" description="ABC transporter" evidence="8">
    <location>
        <begin position="331"/>
        <end position="564"/>
    </location>
</feature>
<dbReference type="Pfam" id="PF00005">
    <property type="entry name" value="ABC_tran"/>
    <property type="match status" value="1"/>
</dbReference>
<dbReference type="EMBL" id="CP008876">
    <property type="protein sequence ID" value="AIF65948.1"/>
    <property type="molecule type" value="Genomic_DNA"/>
</dbReference>
<dbReference type="SUPFAM" id="SSF52540">
    <property type="entry name" value="P-loop containing nucleoside triphosphate hydrolases"/>
    <property type="match status" value="1"/>
</dbReference>
<dbReference type="NCBIfam" id="TIGR02857">
    <property type="entry name" value="CydD"/>
    <property type="match status" value="1"/>
</dbReference>
<name>A0A075LNG4_9BACI</name>
<feature type="transmembrane region" description="Helical" evidence="7">
    <location>
        <begin position="156"/>
        <end position="177"/>
    </location>
</feature>
<dbReference type="AlphaFoldDB" id="A0A075LNG4"/>
<dbReference type="GO" id="GO:0034040">
    <property type="term" value="F:ATPase-coupled lipid transmembrane transporter activity"/>
    <property type="evidence" value="ECO:0007669"/>
    <property type="project" value="TreeGrafter"/>
</dbReference>
<sequence>MGRNLMAYKGIKTVLLGLSALTLLQAVAIIFQAKWLAEAITHLFHGESFTSQIPLIGCFIAAFLARQLLQLIIKKICFRFAEATVADMRKAFLESVFKLGPRYTRQEGTGNLVTFLLEGAGKLRDYLELFLPKLVSNMITPWLVLIYIWMHDDISAVILLVTIPILVAFMILLGLAAQKKMDSQWKAYRMLSNHFVDSLRGLETLKFLGRSKEHGETIEKVSGQYRKSTLGTLRIAFLSSFALDLFTQLAIAFVAVTLGLRLIDGTLLLEPALMILLLAPEYFLPIREVGNDYHATLDGKDAGDQMLAVVKLADEKHKGNQAGIWREDSELVLNDVTVTYDNDRPALSEIKLSIKGNQKVGLIGASGAGKSTFVDLLSGFIDPISGQRELDGMPVDFSAEAWQKQTAYIPQHPFIFQGSIKDNVRFYEPEATDERVEKAIDHAGLRAVVERLPEGSDTLIGEGARALSGGQAQRVVLARAFLSDRSIVLLDEPTAQLDIETEYELKEVIEELAADKLLFFASHRLHWMQEMDLIVVMNNGRIAECGTHEQLMANRGLYVRLLEAQMGDNHEAS</sequence>
<dbReference type="InterPro" id="IPR003439">
    <property type="entry name" value="ABC_transporter-like_ATP-bd"/>
</dbReference>
<dbReference type="PANTHER" id="PTHR24221:SF614">
    <property type="entry name" value="GLUTATHIONE_L-CYSTEINE TRANSPORT SYSTEM ATP-BINDING_PERMEASE PROTEIN CYDC"/>
    <property type="match status" value="1"/>
</dbReference>
<evidence type="ECO:0000256" key="2">
    <source>
        <dbReference type="ARBA" id="ARBA00022692"/>
    </source>
</evidence>
<dbReference type="GeneID" id="34221756"/>
<dbReference type="SMART" id="SM00382">
    <property type="entry name" value="AAA"/>
    <property type="match status" value="1"/>
</dbReference>
<feature type="transmembrane region" description="Helical" evidence="7">
    <location>
        <begin position="130"/>
        <end position="150"/>
    </location>
</feature>
<dbReference type="InterPro" id="IPR017871">
    <property type="entry name" value="ABC_transporter-like_CS"/>
</dbReference>
<dbReference type="PANTHER" id="PTHR24221">
    <property type="entry name" value="ATP-BINDING CASSETTE SUB-FAMILY B"/>
    <property type="match status" value="1"/>
</dbReference>
<dbReference type="InterPro" id="IPR036640">
    <property type="entry name" value="ABC1_TM_sf"/>
</dbReference>
<evidence type="ECO:0000256" key="1">
    <source>
        <dbReference type="ARBA" id="ARBA00004651"/>
    </source>
</evidence>
<dbReference type="InterPro" id="IPR011527">
    <property type="entry name" value="ABC1_TM_dom"/>
</dbReference>
<evidence type="ECO:0000313" key="10">
    <source>
        <dbReference type="EMBL" id="AIF65948.1"/>
    </source>
</evidence>
<dbReference type="GO" id="GO:0005524">
    <property type="term" value="F:ATP binding"/>
    <property type="evidence" value="ECO:0007669"/>
    <property type="project" value="UniProtKB-KW"/>
</dbReference>
<dbReference type="CDD" id="cd18584">
    <property type="entry name" value="ABC_6TM_AarD_CydD"/>
    <property type="match status" value="1"/>
</dbReference>